<organism evidence="2 3">
    <name type="scientific">Campylobacter upsaliensis</name>
    <dbReference type="NCBI Taxonomy" id="28080"/>
    <lineage>
        <taxon>Bacteria</taxon>
        <taxon>Pseudomonadati</taxon>
        <taxon>Campylobacterota</taxon>
        <taxon>Epsilonproteobacteria</taxon>
        <taxon>Campylobacterales</taxon>
        <taxon>Campylobacteraceae</taxon>
        <taxon>Campylobacter</taxon>
    </lineage>
</organism>
<dbReference type="RefSeq" id="WP_115630424.1">
    <property type="nucleotide sequence ID" value="NZ_UFUZ01000001.1"/>
</dbReference>
<feature type="domain" description="PD(D/E)XK endonuclease" evidence="1">
    <location>
        <begin position="20"/>
        <end position="140"/>
    </location>
</feature>
<evidence type="ECO:0000313" key="2">
    <source>
        <dbReference type="EMBL" id="SUX27063.1"/>
    </source>
</evidence>
<proteinExistence type="predicted"/>
<name>A0A381EJG5_CAMUP</name>
<gene>
    <name evidence="2" type="ORF">NCTC12264_01307</name>
</gene>
<dbReference type="InterPro" id="IPR021671">
    <property type="entry name" value="PD(D/E)XK_Endonuc"/>
</dbReference>
<dbReference type="Pfam" id="PF11645">
    <property type="entry name" value="PDDEXK_5"/>
    <property type="match status" value="1"/>
</dbReference>
<dbReference type="Gene3D" id="3.40.1350.10">
    <property type="match status" value="1"/>
</dbReference>
<dbReference type="Proteomes" id="UP000254161">
    <property type="component" value="Unassembled WGS sequence"/>
</dbReference>
<evidence type="ECO:0000259" key="1">
    <source>
        <dbReference type="Pfam" id="PF11645"/>
    </source>
</evidence>
<protein>
    <recommendedName>
        <fullName evidence="1">PD(D/E)XK endonuclease domain-containing protein</fullName>
    </recommendedName>
</protein>
<sequence>MDGFKANLLQINSSIMLSNAGDSAEFLFVARAILAGFNASSVDVRSSRYDAIVDYNGTLLRIQIKGITGGLISFKDRDRGGQGIDYKHQSNQGKRITSKDCDIYVAVDKQVGICYLIPMSFADSFDDEKCAKVKLEQIKKYKENWDIIKQIASKKLP</sequence>
<dbReference type="InterPro" id="IPR011856">
    <property type="entry name" value="tRNA_endonuc-like_dom_sf"/>
</dbReference>
<accession>A0A381EJG5</accession>
<evidence type="ECO:0000313" key="3">
    <source>
        <dbReference type="Proteomes" id="UP000254161"/>
    </source>
</evidence>
<dbReference type="AlphaFoldDB" id="A0A381EJG5"/>
<reference evidence="2 3" key="1">
    <citation type="submission" date="2018-06" db="EMBL/GenBank/DDBJ databases">
        <authorList>
            <consortium name="Pathogen Informatics"/>
            <person name="Doyle S."/>
        </authorList>
    </citation>
    <scope>NUCLEOTIDE SEQUENCE [LARGE SCALE GENOMIC DNA]</scope>
    <source>
        <strain evidence="2 3">NCTC12264</strain>
    </source>
</reference>
<dbReference type="GO" id="GO:0003676">
    <property type="term" value="F:nucleic acid binding"/>
    <property type="evidence" value="ECO:0007669"/>
    <property type="project" value="InterPro"/>
</dbReference>
<dbReference type="EMBL" id="UFUZ01000001">
    <property type="protein sequence ID" value="SUX27063.1"/>
    <property type="molecule type" value="Genomic_DNA"/>
</dbReference>